<reference evidence="6 7" key="1">
    <citation type="submission" date="2020-12" db="EMBL/GenBank/DDBJ databases">
        <authorList>
            <person name="Zhou J."/>
        </authorList>
    </citation>
    <scope>NUCLEOTIDE SEQUENCE [LARGE SCALE GENOMIC DNA]</scope>
    <source>
        <strain evidence="6 7">CCUG 61299</strain>
    </source>
</reference>
<keyword evidence="3" id="KW-0804">Transcription</keyword>
<dbReference type="InterPro" id="IPR000843">
    <property type="entry name" value="HTH_LacI"/>
</dbReference>
<feature type="region of interest" description="Disordered" evidence="4">
    <location>
        <begin position="19"/>
        <end position="41"/>
    </location>
</feature>
<dbReference type="InterPro" id="IPR028082">
    <property type="entry name" value="Peripla_BP_I"/>
</dbReference>
<evidence type="ECO:0000256" key="3">
    <source>
        <dbReference type="ARBA" id="ARBA00023163"/>
    </source>
</evidence>
<dbReference type="InterPro" id="IPR010982">
    <property type="entry name" value="Lambda_DNA-bd_dom_sf"/>
</dbReference>
<evidence type="ECO:0000313" key="7">
    <source>
        <dbReference type="Proteomes" id="UP000595895"/>
    </source>
</evidence>
<keyword evidence="2 6" id="KW-0238">DNA-binding</keyword>
<dbReference type="Pfam" id="PF13377">
    <property type="entry name" value="Peripla_BP_3"/>
    <property type="match status" value="1"/>
</dbReference>
<dbReference type="Gene3D" id="3.40.50.2300">
    <property type="match status" value="2"/>
</dbReference>
<dbReference type="PANTHER" id="PTHR30146:SF153">
    <property type="entry name" value="LACTOSE OPERON REPRESSOR"/>
    <property type="match status" value="1"/>
</dbReference>
<dbReference type="Proteomes" id="UP000595895">
    <property type="component" value="Chromosome"/>
</dbReference>
<protein>
    <submittedName>
        <fullName evidence="6">LacI family DNA-binding transcriptional regulator</fullName>
    </submittedName>
</protein>
<evidence type="ECO:0000313" key="6">
    <source>
        <dbReference type="EMBL" id="QQM66613.1"/>
    </source>
</evidence>
<dbReference type="KEGG" id="awe:JG540_05700"/>
<gene>
    <name evidence="6" type="ORF">JG540_05700</name>
</gene>
<dbReference type="RefSeq" id="WP_200274703.1">
    <property type="nucleotide sequence ID" value="NZ_CP066802.1"/>
</dbReference>
<dbReference type="SUPFAM" id="SSF47413">
    <property type="entry name" value="lambda repressor-like DNA-binding domains"/>
    <property type="match status" value="1"/>
</dbReference>
<keyword evidence="7" id="KW-1185">Reference proteome</keyword>
<keyword evidence="1" id="KW-0805">Transcription regulation</keyword>
<dbReference type="GO" id="GO:0003700">
    <property type="term" value="F:DNA-binding transcription factor activity"/>
    <property type="evidence" value="ECO:0007669"/>
    <property type="project" value="TreeGrafter"/>
</dbReference>
<name>A0A7T7S0V3_9ACTO</name>
<dbReference type="PROSITE" id="PS50932">
    <property type="entry name" value="HTH_LACI_2"/>
    <property type="match status" value="1"/>
</dbReference>
<dbReference type="PANTHER" id="PTHR30146">
    <property type="entry name" value="LACI-RELATED TRANSCRIPTIONAL REPRESSOR"/>
    <property type="match status" value="1"/>
</dbReference>
<feature type="domain" description="HTH lacI-type" evidence="5">
    <location>
        <begin position="10"/>
        <end position="64"/>
    </location>
</feature>
<dbReference type="EMBL" id="CP066802">
    <property type="protein sequence ID" value="QQM66613.1"/>
    <property type="molecule type" value="Genomic_DNA"/>
</dbReference>
<dbReference type="InterPro" id="IPR046335">
    <property type="entry name" value="LacI/GalR-like_sensor"/>
</dbReference>
<evidence type="ECO:0000256" key="1">
    <source>
        <dbReference type="ARBA" id="ARBA00023015"/>
    </source>
</evidence>
<feature type="compositionally biased region" description="Polar residues" evidence="4">
    <location>
        <begin position="19"/>
        <end position="30"/>
    </location>
</feature>
<dbReference type="Gene3D" id="1.10.260.40">
    <property type="entry name" value="lambda repressor-like DNA-binding domains"/>
    <property type="match status" value="1"/>
</dbReference>
<dbReference type="SMART" id="SM00354">
    <property type="entry name" value="HTH_LACI"/>
    <property type="match status" value="1"/>
</dbReference>
<evidence type="ECO:0000259" key="5">
    <source>
        <dbReference type="PROSITE" id="PS50932"/>
    </source>
</evidence>
<evidence type="ECO:0000256" key="4">
    <source>
        <dbReference type="SAM" id="MobiDB-lite"/>
    </source>
</evidence>
<dbReference type="AlphaFoldDB" id="A0A7T7S0V3"/>
<dbReference type="CDD" id="cd01392">
    <property type="entry name" value="HTH_LacI"/>
    <property type="match status" value="1"/>
</dbReference>
<sequence length="339" mass="35456">MRPEGPGRRPTLKDLAEATGTSVSTVSRALSGSPRVGEATRRRIQEEAARTGYRIDLAASLLRAATNRNVGLVCRLEQELHAALHEQILARAQEQRLSLVVHSVSENHPVDMALQALEQLRCQAVIVLDPSQLVGLDLAAVRMPMIGVGQEAPGPVVDLVTSDNTVGMRQACEHLAGLGHRQVCYLDGPAGGSADARRGAFLRAADTTGLAYRVVTAGASLDAGFQATEHLLGAGGLGLGEDTALVCYNDQCAQGAVVALLRAGLQPGRQVSVTGCDNSRIAASQAFDLTSIDRCPAVVASLAVELACKRLEVVGPPGDAERVRVDTELVVRGSTGLVA</sequence>
<accession>A0A7T7S0V3</accession>
<dbReference type="GO" id="GO:0000976">
    <property type="term" value="F:transcription cis-regulatory region binding"/>
    <property type="evidence" value="ECO:0007669"/>
    <property type="project" value="TreeGrafter"/>
</dbReference>
<dbReference type="SUPFAM" id="SSF53822">
    <property type="entry name" value="Periplasmic binding protein-like I"/>
    <property type="match status" value="1"/>
</dbReference>
<evidence type="ECO:0000256" key="2">
    <source>
        <dbReference type="ARBA" id="ARBA00023125"/>
    </source>
</evidence>
<dbReference type="Pfam" id="PF00356">
    <property type="entry name" value="LacI"/>
    <property type="match status" value="1"/>
</dbReference>
<proteinExistence type="predicted"/>
<organism evidence="6 7">
    <name type="scientific">Actinomyces weissii</name>
    <dbReference type="NCBI Taxonomy" id="675090"/>
    <lineage>
        <taxon>Bacteria</taxon>
        <taxon>Bacillati</taxon>
        <taxon>Actinomycetota</taxon>
        <taxon>Actinomycetes</taxon>
        <taxon>Actinomycetales</taxon>
        <taxon>Actinomycetaceae</taxon>
        <taxon>Actinomyces</taxon>
    </lineage>
</organism>